<dbReference type="GO" id="GO:0005840">
    <property type="term" value="C:ribosome"/>
    <property type="evidence" value="ECO:0007669"/>
    <property type="project" value="UniProtKB-KW"/>
</dbReference>
<keyword evidence="2" id="KW-0694">RNA-binding</keyword>
<accession>A0A5N5HBJ1</accession>
<protein>
    <submittedName>
        <fullName evidence="7">50S ribosomal protein L19-2</fullName>
    </submittedName>
</protein>
<evidence type="ECO:0000256" key="3">
    <source>
        <dbReference type="ARBA" id="ARBA00022980"/>
    </source>
</evidence>
<feature type="region of interest" description="Disordered" evidence="6">
    <location>
        <begin position="73"/>
        <end position="95"/>
    </location>
</feature>
<dbReference type="InterPro" id="IPR008991">
    <property type="entry name" value="Translation_prot_SH3-like_sf"/>
</dbReference>
<evidence type="ECO:0000313" key="7">
    <source>
        <dbReference type="EMBL" id="KAB2622820.1"/>
    </source>
</evidence>
<reference evidence="7 8" key="1">
    <citation type="submission" date="2019-09" db="EMBL/GenBank/DDBJ databases">
        <authorList>
            <person name="Ou C."/>
        </authorList>
    </citation>
    <scope>NUCLEOTIDE SEQUENCE [LARGE SCALE GENOMIC DNA]</scope>
    <source>
        <strain evidence="7">S2</strain>
        <tissue evidence="7">Leaf</tissue>
    </source>
</reference>
<sequence>MGSKILPQALITIPRNPNQYPPVKLGFSAALSRRSSISARVSLSRVSSSSIGSVFSPIVSAISKRNFVVRADPSSEGEVGATDDAQENEATGSGEASVAVVEAEAEAVLEPESEEPKPPRKSRVKLGDIMGILNKRAVEAAEQERPVPDIRTGDVVQIKLEVPENKRRLSIYKGIVISRQNAGIHTTIRIRRIIAGIGVEIVFPLYSPNIKELKVLSHRKVRRARLYYLRDKLPRLSTFK</sequence>
<evidence type="ECO:0000256" key="4">
    <source>
        <dbReference type="ARBA" id="ARBA00023274"/>
    </source>
</evidence>
<name>A0A5N5HBJ1_9ROSA</name>
<dbReference type="AlphaFoldDB" id="A0A5N5HBJ1"/>
<keyword evidence="3 7" id="KW-0689">Ribosomal protein</keyword>
<comment type="function">
    <text evidence="5">Located at the 30S-50S ribosomal subunit interface and binds directly to 23S ribosomal RNA.</text>
</comment>
<dbReference type="GO" id="GO:0019843">
    <property type="term" value="F:rRNA binding"/>
    <property type="evidence" value="ECO:0007669"/>
    <property type="project" value="UniProtKB-KW"/>
</dbReference>
<dbReference type="PANTHER" id="PTHR15680">
    <property type="entry name" value="RIBOSOMAL PROTEIN L19"/>
    <property type="match status" value="1"/>
</dbReference>
<dbReference type="SUPFAM" id="SSF50104">
    <property type="entry name" value="Translation proteins SH3-like domain"/>
    <property type="match status" value="1"/>
</dbReference>
<proteinExistence type="inferred from homology"/>
<dbReference type="InterPro" id="IPR038657">
    <property type="entry name" value="Ribosomal_bL19_sf"/>
</dbReference>
<dbReference type="GO" id="GO:0003735">
    <property type="term" value="F:structural constituent of ribosome"/>
    <property type="evidence" value="ECO:0007669"/>
    <property type="project" value="InterPro"/>
</dbReference>
<evidence type="ECO:0000313" key="8">
    <source>
        <dbReference type="Proteomes" id="UP000327157"/>
    </source>
</evidence>
<dbReference type="GO" id="GO:0003729">
    <property type="term" value="F:mRNA binding"/>
    <property type="evidence" value="ECO:0007669"/>
    <property type="project" value="UniProtKB-ARBA"/>
</dbReference>
<comment type="caution">
    <text evidence="7">The sequence shown here is derived from an EMBL/GenBank/DDBJ whole genome shotgun (WGS) entry which is preliminary data.</text>
</comment>
<dbReference type="Pfam" id="PF01245">
    <property type="entry name" value="Ribosomal_L19"/>
    <property type="match status" value="1"/>
</dbReference>
<keyword evidence="8" id="KW-1185">Reference proteome</keyword>
<gene>
    <name evidence="7" type="ORF">D8674_025002</name>
</gene>
<evidence type="ECO:0000256" key="2">
    <source>
        <dbReference type="ARBA" id="ARBA00022730"/>
    </source>
</evidence>
<dbReference type="PANTHER" id="PTHR15680:SF10">
    <property type="entry name" value="LARGE RIBOSOMAL SUBUNIT PROTEIN BL19CY-RELATED"/>
    <property type="match status" value="1"/>
</dbReference>
<dbReference type="FunFam" id="2.30.30.790:FF:000004">
    <property type="entry name" value="50S ribosomal protein L19, chloroplastic"/>
    <property type="match status" value="1"/>
</dbReference>
<dbReference type="Gene3D" id="2.30.30.790">
    <property type="match status" value="1"/>
</dbReference>
<dbReference type="NCBIfam" id="TIGR01024">
    <property type="entry name" value="rplS_bact"/>
    <property type="match status" value="1"/>
</dbReference>
<evidence type="ECO:0000256" key="5">
    <source>
        <dbReference type="ARBA" id="ARBA00056903"/>
    </source>
</evidence>
<organism evidence="7 8">
    <name type="scientific">Pyrus ussuriensis x Pyrus communis</name>
    <dbReference type="NCBI Taxonomy" id="2448454"/>
    <lineage>
        <taxon>Eukaryota</taxon>
        <taxon>Viridiplantae</taxon>
        <taxon>Streptophyta</taxon>
        <taxon>Embryophyta</taxon>
        <taxon>Tracheophyta</taxon>
        <taxon>Spermatophyta</taxon>
        <taxon>Magnoliopsida</taxon>
        <taxon>eudicotyledons</taxon>
        <taxon>Gunneridae</taxon>
        <taxon>Pentapetalae</taxon>
        <taxon>rosids</taxon>
        <taxon>fabids</taxon>
        <taxon>Rosales</taxon>
        <taxon>Rosaceae</taxon>
        <taxon>Amygdaloideae</taxon>
        <taxon>Maleae</taxon>
        <taxon>Pyrus</taxon>
    </lineage>
</organism>
<dbReference type="Proteomes" id="UP000327157">
    <property type="component" value="Chromosome 4"/>
</dbReference>
<dbReference type="OrthoDB" id="432645at2759"/>
<keyword evidence="2" id="KW-0699">rRNA-binding</keyword>
<dbReference type="PRINTS" id="PR00061">
    <property type="entry name" value="RIBOSOMALL19"/>
</dbReference>
<reference evidence="7 8" key="3">
    <citation type="submission" date="2019-11" db="EMBL/GenBank/DDBJ databases">
        <title>A de novo genome assembly of a pear dwarfing rootstock.</title>
        <authorList>
            <person name="Wang F."/>
            <person name="Wang J."/>
            <person name="Li S."/>
            <person name="Zhang Y."/>
            <person name="Fang M."/>
            <person name="Ma L."/>
            <person name="Zhao Y."/>
            <person name="Jiang S."/>
        </authorList>
    </citation>
    <scope>NUCLEOTIDE SEQUENCE [LARGE SCALE GENOMIC DNA]</scope>
    <source>
        <strain evidence="7">S2</strain>
        <tissue evidence="7">Leaf</tissue>
    </source>
</reference>
<evidence type="ECO:0000256" key="1">
    <source>
        <dbReference type="ARBA" id="ARBA00005781"/>
    </source>
</evidence>
<reference evidence="8" key="2">
    <citation type="submission" date="2019-10" db="EMBL/GenBank/DDBJ databases">
        <title>A de novo genome assembly of a pear dwarfing rootstock.</title>
        <authorList>
            <person name="Wang F."/>
            <person name="Wang J."/>
            <person name="Li S."/>
            <person name="Zhang Y."/>
            <person name="Fang M."/>
            <person name="Ma L."/>
            <person name="Zhao Y."/>
            <person name="Jiang S."/>
        </authorList>
    </citation>
    <scope>NUCLEOTIDE SEQUENCE [LARGE SCALE GENOMIC DNA]</scope>
</reference>
<dbReference type="GO" id="GO:0006412">
    <property type="term" value="P:translation"/>
    <property type="evidence" value="ECO:0007669"/>
    <property type="project" value="InterPro"/>
</dbReference>
<dbReference type="GO" id="GO:1990904">
    <property type="term" value="C:ribonucleoprotein complex"/>
    <property type="evidence" value="ECO:0007669"/>
    <property type="project" value="UniProtKB-KW"/>
</dbReference>
<evidence type="ECO:0000256" key="6">
    <source>
        <dbReference type="SAM" id="MobiDB-lite"/>
    </source>
</evidence>
<comment type="similarity">
    <text evidence="1">Belongs to the bacterial ribosomal protein bL19 family.</text>
</comment>
<keyword evidence="4" id="KW-0687">Ribonucleoprotein</keyword>
<dbReference type="InterPro" id="IPR001857">
    <property type="entry name" value="Ribosomal_bL19"/>
</dbReference>
<dbReference type="EMBL" id="SMOL01000231">
    <property type="protein sequence ID" value="KAB2622820.1"/>
    <property type="molecule type" value="Genomic_DNA"/>
</dbReference>